<dbReference type="AlphaFoldDB" id="A0A7M4DNT0"/>
<dbReference type="PANTHER" id="PTHR35908">
    <property type="entry name" value="HYPOTHETICAL FUSION PROTEIN"/>
    <property type="match status" value="1"/>
</dbReference>
<dbReference type="InterPro" id="IPR041581">
    <property type="entry name" value="Glyoxalase_6"/>
</dbReference>
<protein>
    <submittedName>
        <fullName evidence="2">Glyoxalase-like domain protein</fullName>
    </submittedName>
</protein>
<organism evidence="2 3">
    <name type="scientific">Occultella aeris</name>
    <dbReference type="NCBI Taxonomy" id="2761496"/>
    <lineage>
        <taxon>Bacteria</taxon>
        <taxon>Bacillati</taxon>
        <taxon>Actinomycetota</taxon>
        <taxon>Actinomycetes</taxon>
        <taxon>Micrococcales</taxon>
        <taxon>Ruaniaceae</taxon>
        <taxon>Occultella</taxon>
    </lineage>
</organism>
<keyword evidence="3" id="KW-1185">Reference proteome</keyword>
<evidence type="ECO:0000313" key="3">
    <source>
        <dbReference type="Proteomes" id="UP000419743"/>
    </source>
</evidence>
<dbReference type="InterPro" id="IPR037523">
    <property type="entry name" value="VOC_core"/>
</dbReference>
<dbReference type="Gene3D" id="3.10.180.10">
    <property type="entry name" value="2,3-Dihydroxybiphenyl 1,2-Dioxygenase, domain 1"/>
    <property type="match status" value="1"/>
</dbReference>
<dbReference type="InterPro" id="IPR029068">
    <property type="entry name" value="Glyas_Bleomycin-R_OHBP_Dase"/>
</dbReference>
<dbReference type="PROSITE" id="PS51819">
    <property type="entry name" value="VOC"/>
    <property type="match status" value="1"/>
</dbReference>
<feature type="domain" description="VOC" evidence="1">
    <location>
        <begin position="8"/>
        <end position="125"/>
    </location>
</feature>
<dbReference type="SUPFAM" id="SSF54593">
    <property type="entry name" value="Glyoxalase/Bleomycin resistance protein/Dihydroxybiphenyl dioxygenase"/>
    <property type="match status" value="1"/>
</dbReference>
<dbReference type="RefSeq" id="WP_156742453.1">
    <property type="nucleotide sequence ID" value="NZ_CACRYJ010000055.1"/>
</dbReference>
<dbReference type="EMBL" id="CACRYJ010000055">
    <property type="protein sequence ID" value="VZO39111.1"/>
    <property type="molecule type" value="Genomic_DNA"/>
</dbReference>
<gene>
    <name evidence="2" type="ORF">HALOF300_03811</name>
</gene>
<evidence type="ECO:0000313" key="2">
    <source>
        <dbReference type="EMBL" id="VZO39111.1"/>
    </source>
</evidence>
<dbReference type="Pfam" id="PF18029">
    <property type="entry name" value="Glyoxalase_6"/>
    <property type="match status" value="1"/>
</dbReference>
<accession>A0A7M4DNT0</accession>
<dbReference type="PANTHER" id="PTHR35908:SF1">
    <property type="entry name" value="CONSERVED PROTEIN"/>
    <property type="match status" value="1"/>
</dbReference>
<reference evidence="2 3" key="1">
    <citation type="submission" date="2019-11" db="EMBL/GenBank/DDBJ databases">
        <authorList>
            <person name="Criscuolo A."/>
        </authorList>
    </citation>
    <scope>NUCLEOTIDE SEQUENCE [LARGE SCALE GENOMIC DNA]</scope>
    <source>
        <strain evidence="2">CIP111667</strain>
    </source>
</reference>
<dbReference type="Proteomes" id="UP000419743">
    <property type="component" value="Unassembled WGS sequence"/>
</dbReference>
<proteinExistence type="predicted"/>
<evidence type="ECO:0000259" key="1">
    <source>
        <dbReference type="PROSITE" id="PS51819"/>
    </source>
</evidence>
<comment type="caution">
    <text evidence="2">The sequence shown here is derived from an EMBL/GenBank/DDBJ whole genome shotgun (WGS) entry which is preliminary data.</text>
</comment>
<sequence length="125" mass="13904">MTQTPRITLTTVNLSSPDPGALASFYAELLGWEVDRVEETDAYLRNPDGGVHLSFQLEEVYTRPVWPATPGEQEMMIHLDIWVDDLNAGVARAVSVGATLAPFQPQQDVRVCLDPHGHPFCLWTD</sequence>
<name>A0A7M4DNT0_9MICO</name>